<dbReference type="Pfam" id="PF14305">
    <property type="entry name" value="ATPgrasp_TupA"/>
    <property type="match status" value="1"/>
</dbReference>
<dbReference type="RefSeq" id="WP_345271951.1">
    <property type="nucleotide sequence ID" value="NZ_BAABJH010000001.1"/>
</dbReference>
<comment type="caution">
    <text evidence="1">The sequence shown here is derived from an EMBL/GenBank/DDBJ whole genome shotgun (WGS) entry which is preliminary data.</text>
</comment>
<evidence type="ECO:0000313" key="2">
    <source>
        <dbReference type="Proteomes" id="UP001500433"/>
    </source>
</evidence>
<sequence>MSNFNELIKQKASKSKYGTLLYARVRAILENIVLLRFSDEAYIKSTYKKRFGREINLKNPKTYTEKLQWLKLFYRNEKMPICTDKYEVHEYLTKLGYKHLLNDIIGVYENANDIDFDALPNRFVAKTTHGCASNIICRDKSELDWDKWKEIMNSWLKLNLYAFGREWNYKDIPPRIIIEELIDHSPLIDYKFMCFNGEPKYLQINNDFEGVHYVDFYDIEWNRVDFTYNKYTKSNHVLPRPEQFEEMKALAKELSAPFPYVRVDFYNPPNKIIFGELTYFPGSGLLPLVPVKNNYDEILGSKLNLPKANNNLDLLKKINK</sequence>
<dbReference type="Proteomes" id="UP001500433">
    <property type="component" value="Unassembled WGS sequence"/>
</dbReference>
<proteinExistence type="predicted"/>
<dbReference type="EMBL" id="BAABJH010000001">
    <property type="protein sequence ID" value="GAA4882774.1"/>
    <property type="molecule type" value="Genomic_DNA"/>
</dbReference>
<gene>
    <name evidence="1" type="ORF">GCM10023311_01100</name>
</gene>
<dbReference type="InterPro" id="IPR029465">
    <property type="entry name" value="ATPgrasp_TupA"/>
</dbReference>
<organism evidence="1 2">
    <name type="scientific">Flaviramulus aquimarinus</name>
    <dbReference type="NCBI Taxonomy" id="1170456"/>
    <lineage>
        <taxon>Bacteria</taxon>
        <taxon>Pseudomonadati</taxon>
        <taxon>Bacteroidota</taxon>
        <taxon>Flavobacteriia</taxon>
        <taxon>Flavobacteriales</taxon>
        <taxon>Flavobacteriaceae</taxon>
        <taxon>Flaviramulus</taxon>
    </lineage>
</organism>
<evidence type="ECO:0000313" key="1">
    <source>
        <dbReference type="EMBL" id="GAA4882774.1"/>
    </source>
</evidence>
<reference evidence="2" key="1">
    <citation type="journal article" date="2019" name="Int. J. Syst. Evol. Microbiol.">
        <title>The Global Catalogue of Microorganisms (GCM) 10K type strain sequencing project: providing services to taxonomists for standard genome sequencing and annotation.</title>
        <authorList>
            <consortium name="The Broad Institute Genomics Platform"/>
            <consortium name="The Broad Institute Genome Sequencing Center for Infectious Disease"/>
            <person name="Wu L."/>
            <person name="Ma J."/>
        </authorList>
    </citation>
    <scope>NUCLEOTIDE SEQUENCE [LARGE SCALE GENOMIC DNA]</scope>
    <source>
        <strain evidence="2">JCM 18274</strain>
    </source>
</reference>
<accession>A0ABP9EPX2</accession>
<protein>
    <submittedName>
        <fullName evidence="1">ATP-grasp fold amidoligase family protein</fullName>
    </submittedName>
</protein>
<name>A0ABP9EPX2_9FLAO</name>
<keyword evidence="2" id="KW-1185">Reference proteome</keyword>